<dbReference type="PROSITE" id="PS50194">
    <property type="entry name" value="FILAMIN_REPEAT"/>
    <property type="match status" value="3"/>
</dbReference>
<evidence type="ECO:0000259" key="8">
    <source>
        <dbReference type="Pfam" id="PF22544"/>
    </source>
</evidence>
<feature type="region of interest" description="Disordered" evidence="6">
    <location>
        <begin position="1094"/>
        <end position="1121"/>
    </location>
</feature>
<dbReference type="GO" id="GO:0005737">
    <property type="term" value="C:cytoplasm"/>
    <property type="evidence" value="ECO:0007669"/>
    <property type="project" value="UniProtKB-SubCell"/>
</dbReference>
<proteinExistence type="predicted"/>
<feature type="signal peptide" evidence="7">
    <location>
        <begin position="1"/>
        <end position="21"/>
    </location>
</feature>
<feature type="region of interest" description="Disordered" evidence="6">
    <location>
        <begin position="816"/>
        <end position="857"/>
    </location>
</feature>
<gene>
    <name evidence="9" type="ORF">JIN78_15365</name>
</gene>
<dbReference type="InterPro" id="IPR053879">
    <property type="entry name" value="HYDIN_VesB_CFA65-like_Ig"/>
</dbReference>
<evidence type="ECO:0000256" key="4">
    <source>
        <dbReference type="ARBA" id="ARBA00023069"/>
    </source>
</evidence>
<dbReference type="InterPro" id="IPR017868">
    <property type="entry name" value="Filamin/ABP280_repeat-like"/>
</dbReference>
<evidence type="ECO:0000256" key="6">
    <source>
        <dbReference type="SAM" id="MobiDB-lite"/>
    </source>
</evidence>
<dbReference type="InterPro" id="IPR013783">
    <property type="entry name" value="Ig-like_fold"/>
</dbReference>
<evidence type="ECO:0000256" key="1">
    <source>
        <dbReference type="ARBA" id="ARBA00004138"/>
    </source>
</evidence>
<evidence type="ECO:0000313" key="10">
    <source>
        <dbReference type="Proteomes" id="UP000604083"/>
    </source>
</evidence>
<evidence type="ECO:0000256" key="3">
    <source>
        <dbReference type="ARBA" id="ARBA00022490"/>
    </source>
</evidence>
<name>A0A934RR90_9BACT</name>
<protein>
    <submittedName>
        <fullName evidence="9">Choice-of-anchor D domain-containing protein</fullName>
    </submittedName>
</protein>
<dbReference type="InterPro" id="IPR011467">
    <property type="entry name" value="DUF1573"/>
</dbReference>
<dbReference type="PANTHER" id="PTHR23053:SF0">
    <property type="entry name" value="HYDROCEPHALUS-INDUCING PROTEIN HOMOLOG"/>
    <property type="match status" value="1"/>
</dbReference>
<dbReference type="EMBL" id="JAENIO010000054">
    <property type="protein sequence ID" value="MBK1835448.1"/>
    <property type="molecule type" value="Genomic_DNA"/>
</dbReference>
<keyword evidence="4" id="KW-0969">Cilium</keyword>
<feature type="chain" id="PRO_5037865055" evidence="7">
    <location>
        <begin position="22"/>
        <end position="1282"/>
    </location>
</feature>
<evidence type="ECO:0000256" key="2">
    <source>
        <dbReference type="ARBA" id="ARBA00004496"/>
    </source>
</evidence>
<dbReference type="InterPro" id="IPR033305">
    <property type="entry name" value="Hydin-like"/>
</dbReference>
<dbReference type="Proteomes" id="UP000604083">
    <property type="component" value="Unassembled WGS sequence"/>
</dbReference>
<feature type="compositionally biased region" description="Polar residues" evidence="6">
    <location>
        <begin position="1094"/>
        <end position="1105"/>
    </location>
</feature>
<comment type="subcellular location">
    <subcellularLocation>
        <location evidence="1">Cell projection</location>
        <location evidence="1">Cilium</location>
    </subcellularLocation>
    <subcellularLocation>
        <location evidence="2">Cytoplasm</location>
    </subcellularLocation>
</comment>
<sequence length="1282" mass="137613">MKSYLLPLILFLFTFPLTLSAAPNILIEGWDGAFWPNISDNDHNPNQQVTDFDSVWGNEIKNRQYRIRNTGNQNLVIYVNDNSPSSTSSQFTFPGFPSSNFSIAPGNELEFTIRYRPVTASRTATIRIDSNDPDAESTYTFAVTGEGRLGEASVYYKLNNSNDTSDHRIVNDEDTTPSTNNGTNFGAVEAGQHKDHHFYIRNSSGASDPLRIRAPRLSGSGASHFEIRSLGTSNLGVGNNRDFHIRFKPTSSGTKTATFTFDNNDANENPYSFTITGVGVAEPEIAVEGKRNGVGTTLDPVFDGTTSSSSSNGTLFNDTNVGDERRSTFRISNTGNQNLTISNRSFSGTGASHFLTAGFPANSTIAPGNHEEFEVIFRPTSSGAKTAVLSFGNNDSNEDPFSFTLRGTAHAPEIRIAGRPNELTGFDNIANGETTPREIEGTDFGRVRVEGNTSNVNHFKIVNDGSQGLNISNPRLVGPHSSDFSFSGVNSAFNIAAGNEREFTITFNPTAEGVRNATFLINSNDPDEPFYSFALQGEGYGFPEIRVQGRQESHPGNPTPTLTEISDGKTVTEVKDGTELPTTKVGESSEMVVRVHNDGDVALDFGTRTFAGSGASQFNTVGFPTNGALDPGSQIEFRIRFTPTSFGTKTATFSFGNSDAGEDPFNFNLSALAEAPEMELAGRAPDNVFRAIADGDLSPSQTNGTDFGNTNVTGTQAQRLYRITNTGNSNLNISGRNFSGPAAGDYSVSGLFAGNPFVNIGPGESQTFTITFDPSTEGPRDAVFSIENNDPNEDPYNFALTGFGIGFPEIRVRGRQEAHGGNPTPTFSEIADGDTTPRAADGTRFPDTRAQDGPTFEDPFISRFRIHNDGDGDLEIGSPSLAGNHPDQFTLEFFPNGHTLAIGESVDFRVHFVPTSFGEKSAVLSFTTNDEDESPFNFTLSGRAEAPEISVRGGGASFSEVIPDGDATPQASDGTLFGEVNPEGGSLIVPFRIYNTGNVTLRIVDKNVFGPDAADFTIRSLNPNPIATTIGAGDYKEFEIEFDPSDKGTRTATIRLDNDDPNENPYTFMVQGIGADPDATPEIVVLGTNLQPITIGDSSPSSQDGTDFGSPVEGSSPLTRTFTIRNTGDTLLEIYAISTVNNHYTATTPAAIAEGSQETFTVTFDPAEAGSQQGQISIFSNDPTASQFTFAVTAEVTATNTSDPEVTAMEIDGDDIILTANLPEGRTFSLMQSTTLQENSWSTVPGHANLSGSADAVEITLSDFIDSAENPRLFFRLVERAQ</sequence>
<organism evidence="9 10">
    <name type="scientific">Roseibacillus ishigakijimensis</name>
    <dbReference type="NCBI Taxonomy" id="454146"/>
    <lineage>
        <taxon>Bacteria</taxon>
        <taxon>Pseudomonadati</taxon>
        <taxon>Verrucomicrobiota</taxon>
        <taxon>Verrucomicrobiia</taxon>
        <taxon>Verrucomicrobiales</taxon>
        <taxon>Verrucomicrobiaceae</taxon>
        <taxon>Roseibacillus</taxon>
    </lineage>
</organism>
<accession>A0A934RR90</accession>
<evidence type="ECO:0000256" key="5">
    <source>
        <dbReference type="ARBA" id="ARBA00023273"/>
    </source>
</evidence>
<dbReference type="Gene3D" id="2.60.40.10">
    <property type="entry name" value="Immunoglobulins"/>
    <property type="match status" value="9"/>
</dbReference>
<keyword evidence="7" id="KW-0732">Signal</keyword>
<keyword evidence="5" id="KW-0966">Cell projection</keyword>
<keyword evidence="3" id="KW-0963">Cytoplasm</keyword>
<dbReference type="Pfam" id="PF22544">
    <property type="entry name" value="HYDIN_VesB_CFA65-like_Ig"/>
    <property type="match status" value="1"/>
</dbReference>
<evidence type="ECO:0000313" key="9">
    <source>
        <dbReference type="EMBL" id="MBK1835448.1"/>
    </source>
</evidence>
<dbReference type="Pfam" id="PF07610">
    <property type="entry name" value="DUF1573"/>
    <property type="match status" value="1"/>
</dbReference>
<keyword evidence="10" id="KW-1185">Reference proteome</keyword>
<feature type="domain" description="HYDIN/VesB/CFA65-like Ig-like" evidence="8">
    <location>
        <begin position="319"/>
        <end position="407"/>
    </location>
</feature>
<evidence type="ECO:0000256" key="7">
    <source>
        <dbReference type="SAM" id="SignalP"/>
    </source>
</evidence>
<dbReference type="RefSeq" id="WP_200392883.1">
    <property type="nucleotide sequence ID" value="NZ_JAENIO010000054.1"/>
</dbReference>
<dbReference type="NCBIfam" id="NF012200">
    <property type="entry name" value="choice_anch_D"/>
    <property type="match status" value="9"/>
</dbReference>
<comment type="caution">
    <text evidence="9">The sequence shown here is derived from an EMBL/GenBank/DDBJ whole genome shotgun (WGS) entry which is preliminary data.</text>
</comment>
<reference evidence="9" key="1">
    <citation type="submission" date="2021-01" db="EMBL/GenBank/DDBJ databases">
        <title>Modified the classification status of verrucomicrobia.</title>
        <authorList>
            <person name="Feng X."/>
        </authorList>
    </citation>
    <scope>NUCLEOTIDE SEQUENCE</scope>
    <source>
        <strain evidence="9">KCTC 12986</strain>
    </source>
</reference>
<dbReference type="PANTHER" id="PTHR23053">
    <property type="entry name" value="DLEC1 DELETED IN LUNG AND ESOPHAGEAL CANCER 1"/>
    <property type="match status" value="1"/>
</dbReference>